<proteinExistence type="predicted"/>
<keyword evidence="7" id="KW-1185">Reference proteome</keyword>
<keyword evidence="4" id="KW-0812">Transmembrane</keyword>
<dbReference type="SUPFAM" id="SSF48726">
    <property type="entry name" value="Immunoglobulin"/>
    <property type="match status" value="1"/>
</dbReference>
<dbReference type="InterPro" id="IPR036179">
    <property type="entry name" value="Ig-like_dom_sf"/>
</dbReference>
<dbReference type="SMART" id="SM00409">
    <property type="entry name" value="IG"/>
    <property type="match status" value="1"/>
</dbReference>
<dbReference type="EMBL" id="CAKAEH010001758">
    <property type="protein sequence ID" value="CAG9539196.1"/>
    <property type="molecule type" value="Genomic_DNA"/>
</dbReference>
<dbReference type="Gene3D" id="2.60.40.10">
    <property type="entry name" value="Immunoglobulins"/>
    <property type="match status" value="1"/>
</dbReference>
<dbReference type="InterPro" id="IPR003599">
    <property type="entry name" value="Ig_sub"/>
</dbReference>
<dbReference type="Proteomes" id="UP000746747">
    <property type="component" value="Unassembled WGS sequence"/>
</dbReference>
<sequence>MTRIIELDGCPWRCDCHLRDFIAFQRKTLNAKSSRCYEPSQIRDINWDDLSLEDFACGPVIEAPLQETLQIREGETISFLCNVWGDPIPIVQWHKNELTHQFLHSNDNRIVVEAITSSNGTYHLMHIRQTVPEDEAIYWCKATTGFLISTKRFDLRINSINRLNANEEEKQLLLPSAPGIFRTFWRETEGWKRAILQNRTTWQLMFVIVLFASILLFVVCILMLILWHRISNHSDISGSNQLKEAEMLMITETAMAMTTVDDEFTELLQMQKSKSQLLQNNEVSLGNNSSRSDNELIRKAPLAQHDRDTSILPLVQTSL</sequence>
<dbReference type="InterPro" id="IPR000483">
    <property type="entry name" value="Cys-rich_flank_reg_C"/>
</dbReference>
<gene>
    <name evidence="6" type="ORF">CJOHNSTONI_LOCUS8817</name>
</gene>
<protein>
    <recommendedName>
        <fullName evidence="5">Ig-like domain-containing protein</fullName>
    </recommendedName>
</protein>
<reference evidence="6" key="1">
    <citation type="submission" date="2021-09" db="EMBL/GenBank/DDBJ databases">
        <authorList>
            <consortium name="Pathogen Informatics"/>
        </authorList>
    </citation>
    <scope>NUCLEOTIDE SEQUENCE</scope>
</reference>
<evidence type="ECO:0000256" key="1">
    <source>
        <dbReference type="ARBA" id="ARBA00022614"/>
    </source>
</evidence>
<feature type="transmembrane region" description="Helical" evidence="4">
    <location>
        <begin position="202"/>
        <end position="227"/>
    </location>
</feature>
<organism evidence="6 7">
    <name type="scientific">Cercopithifilaria johnstoni</name>
    <dbReference type="NCBI Taxonomy" id="2874296"/>
    <lineage>
        <taxon>Eukaryota</taxon>
        <taxon>Metazoa</taxon>
        <taxon>Ecdysozoa</taxon>
        <taxon>Nematoda</taxon>
        <taxon>Chromadorea</taxon>
        <taxon>Rhabditida</taxon>
        <taxon>Spirurina</taxon>
        <taxon>Spiruromorpha</taxon>
        <taxon>Filarioidea</taxon>
        <taxon>Onchocercidae</taxon>
        <taxon>Cercopithifilaria</taxon>
    </lineage>
</organism>
<dbReference type="Pfam" id="PF07679">
    <property type="entry name" value="I-set"/>
    <property type="match status" value="1"/>
</dbReference>
<dbReference type="AlphaFoldDB" id="A0A8J2MCA1"/>
<keyword evidence="4" id="KW-0472">Membrane</keyword>
<accession>A0A8J2MCA1</accession>
<dbReference type="SMART" id="SM00082">
    <property type="entry name" value="LRRCT"/>
    <property type="match status" value="1"/>
</dbReference>
<feature type="domain" description="Ig-like" evidence="5">
    <location>
        <begin position="59"/>
        <end position="154"/>
    </location>
</feature>
<dbReference type="InterPro" id="IPR032675">
    <property type="entry name" value="LRR_dom_sf"/>
</dbReference>
<comment type="caution">
    <text evidence="6">The sequence shown here is derived from an EMBL/GenBank/DDBJ whole genome shotgun (WGS) entry which is preliminary data.</text>
</comment>
<dbReference type="InterPro" id="IPR013098">
    <property type="entry name" value="Ig_I-set"/>
</dbReference>
<name>A0A8J2MCA1_9BILA</name>
<evidence type="ECO:0000313" key="7">
    <source>
        <dbReference type="Proteomes" id="UP000746747"/>
    </source>
</evidence>
<evidence type="ECO:0000256" key="2">
    <source>
        <dbReference type="ARBA" id="ARBA00022729"/>
    </source>
</evidence>
<keyword evidence="4" id="KW-1133">Transmembrane helix</keyword>
<evidence type="ECO:0000313" key="6">
    <source>
        <dbReference type="EMBL" id="CAG9539196.1"/>
    </source>
</evidence>
<dbReference type="InterPro" id="IPR007110">
    <property type="entry name" value="Ig-like_dom"/>
</dbReference>
<dbReference type="InterPro" id="IPR013783">
    <property type="entry name" value="Ig-like_fold"/>
</dbReference>
<keyword evidence="3" id="KW-0677">Repeat</keyword>
<evidence type="ECO:0000259" key="5">
    <source>
        <dbReference type="PROSITE" id="PS50835"/>
    </source>
</evidence>
<keyword evidence="1" id="KW-0433">Leucine-rich repeat</keyword>
<dbReference type="Gene3D" id="3.80.10.10">
    <property type="entry name" value="Ribonuclease Inhibitor"/>
    <property type="match status" value="1"/>
</dbReference>
<keyword evidence="2" id="KW-0732">Signal</keyword>
<evidence type="ECO:0000256" key="4">
    <source>
        <dbReference type="SAM" id="Phobius"/>
    </source>
</evidence>
<dbReference type="OrthoDB" id="643377at2759"/>
<evidence type="ECO:0000256" key="3">
    <source>
        <dbReference type="ARBA" id="ARBA00022737"/>
    </source>
</evidence>
<dbReference type="PROSITE" id="PS50835">
    <property type="entry name" value="IG_LIKE"/>
    <property type="match status" value="1"/>
</dbReference>